<dbReference type="EMBL" id="BSXW01000151">
    <property type="protein sequence ID" value="GMF13288.1"/>
    <property type="molecule type" value="Genomic_DNA"/>
</dbReference>
<name>A0A9W6TEC1_9STRA</name>
<evidence type="ECO:0000313" key="2">
    <source>
        <dbReference type="Proteomes" id="UP001165083"/>
    </source>
</evidence>
<dbReference type="InterPro" id="IPR023393">
    <property type="entry name" value="START-like_dom_sf"/>
</dbReference>
<sequence>MVRTESCWCQLGHSPVFLAVGAIDGSLSEVMFGLETPDFAAMQVRSEVLANRPLEGSVLAQLAGPTEADPFQFMGVTWMLEERSWPLNVVVRARDFVVVSATGVITHTSGERLGYEFIQSIDLPQCPPLPNPIVRGKLMNGTLYRQQDEGSVDVYNQMSGKTQHHVLDKLPVDLSLGY</sequence>
<dbReference type="AlphaFoldDB" id="A0A9W6TEC1"/>
<organism evidence="1 2">
    <name type="scientific">Phytophthora lilii</name>
    <dbReference type="NCBI Taxonomy" id="2077276"/>
    <lineage>
        <taxon>Eukaryota</taxon>
        <taxon>Sar</taxon>
        <taxon>Stramenopiles</taxon>
        <taxon>Oomycota</taxon>
        <taxon>Peronosporomycetes</taxon>
        <taxon>Peronosporales</taxon>
        <taxon>Peronosporaceae</taxon>
        <taxon>Phytophthora</taxon>
    </lineage>
</organism>
<gene>
    <name evidence="1" type="ORF">Plil01_000377700</name>
</gene>
<accession>A0A9W6TEC1</accession>
<dbReference type="Gene3D" id="3.30.530.20">
    <property type="match status" value="1"/>
</dbReference>
<evidence type="ECO:0000313" key="1">
    <source>
        <dbReference type="EMBL" id="GMF13288.1"/>
    </source>
</evidence>
<dbReference type="PANTHER" id="PTHR13510:SF44">
    <property type="entry name" value="RABENOSYN-5"/>
    <property type="match status" value="1"/>
</dbReference>
<protein>
    <submittedName>
        <fullName evidence="1">Unnamed protein product</fullName>
    </submittedName>
</protein>
<dbReference type="InterPro" id="IPR052727">
    <property type="entry name" value="Rab4/Rab5_effector"/>
</dbReference>
<dbReference type="Proteomes" id="UP001165083">
    <property type="component" value="Unassembled WGS sequence"/>
</dbReference>
<comment type="caution">
    <text evidence="1">The sequence shown here is derived from an EMBL/GenBank/DDBJ whole genome shotgun (WGS) entry which is preliminary data.</text>
</comment>
<reference evidence="1" key="1">
    <citation type="submission" date="2023-04" db="EMBL/GenBank/DDBJ databases">
        <title>Phytophthora lilii NBRC 32176.</title>
        <authorList>
            <person name="Ichikawa N."/>
            <person name="Sato H."/>
            <person name="Tonouchi N."/>
        </authorList>
    </citation>
    <scope>NUCLEOTIDE SEQUENCE</scope>
    <source>
        <strain evidence="1">NBRC 32176</strain>
    </source>
</reference>
<proteinExistence type="predicted"/>
<dbReference type="OrthoDB" id="126061at2759"/>
<keyword evidence="2" id="KW-1185">Reference proteome</keyword>
<dbReference type="PANTHER" id="PTHR13510">
    <property type="entry name" value="FYVE-FINGER-CONTAINING RAB5 EFFECTOR PROTEIN RABENOSYN-5-RELATED"/>
    <property type="match status" value="1"/>
</dbReference>